<dbReference type="AlphaFoldDB" id="A0ABD0RC03"/>
<comment type="caution">
    <text evidence="1">The sequence shown here is derived from an EMBL/GenBank/DDBJ whole genome shotgun (WGS) entry which is preliminary data.</text>
</comment>
<dbReference type="InterPro" id="IPR029021">
    <property type="entry name" value="Prot-tyrosine_phosphatase-like"/>
</dbReference>
<name>A0ABD0RC03_CIRMR</name>
<protein>
    <submittedName>
        <fullName evidence="1">Uncharacterized protein</fullName>
    </submittedName>
</protein>
<accession>A0ABD0RC03</accession>
<dbReference type="Proteomes" id="UP001529510">
    <property type="component" value="Unassembled WGS sequence"/>
</dbReference>
<sequence length="57" mass="6524">MSSKKRLKGKVNTGVTYYQGSNFNYYKVPAVDKCSFNISEYSFPAAEFIHQALRNPK</sequence>
<feature type="non-terminal residue" evidence="1">
    <location>
        <position position="57"/>
    </location>
</feature>
<keyword evidence="2" id="KW-1185">Reference proteome</keyword>
<reference evidence="1 2" key="1">
    <citation type="submission" date="2024-05" db="EMBL/GenBank/DDBJ databases">
        <title>Genome sequencing and assembly of Indian major carp, Cirrhinus mrigala (Hamilton, 1822).</title>
        <authorList>
            <person name="Mohindra V."/>
            <person name="Chowdhury L.M."/>
            <person name="Lal K."/>
            <person name="Jena J.K."/>
        </authorList>
    </citation>
    <scope>NUCLEOTIDE SEQUENCE [LARGE SCALE GENOMIC DNA]</scope>
    <source>
        <strain evidence="1">CM1030</strain>
        <tissue evidence="1">Blood</tissue>
    </source>
</reference>
<proteinExistence type="predicted"/>
<organism evidence="1 2">
    <name type="scientific">Cirrhinus mrigala</name>
    <name type="common">Mrigala</name>
    <dbReference type="NCBI Taxonomy" id="683832"/>
    <lineage>
        <taxon>Eukaryota</taxon>
        <taxon>Metazoa</taxon>
        <taxon>Chordata</taxon>
        <taxon>Craniata</taxon>
        <taxon>Vertebrata</taxon>
        <taxon>Euteleostomi</taxon>
        <taxon>Actinopterygii</taxon>
        <taxon>Neopterygii</taxon>
        <taxon>Teleostei</taxon>
        <taxon>Ostariophysi</taxon>
        <taxon>Cypriniformes</taxon>
        <taxon>Cyprinidae</taxon>
        <taxon>Labeoninae</taxon>
        <taxon>Labeonini</taxon>
        <taxon>Cirrhinus</taxon>
    </lineage>
</organism>
<evidence type="ECO:0000313" key="1">
    <source>
        <dbReference type="EMBL" id="KAL0195316.1"/>
    </source>
</evidence>
<dbReference type="EMBL" id="JAMKFB020000004">
    <property type="protein sequence ID" value="KAL0195316.1"/>
    <property type="molecule type" value="Genomic_DNA"/>
</dbReference>
<dbReference type="Gene3D" id="3.90.190.10">
    <property type="entry name" value="Protein tyrosine phosphatase superfamily"/>
    <property type="match status" value="1"/>
</dbReference>
<gene>
    <name evidence="1" type="ORF">M9458_008888</name>
</gene>
<evidence type="ECO:0000313" key="2">
    <source>
        <dbReference type="Proteomes" id="UP001529510"/>
    </source>
</evidence>